<evidence type="ECO:0000313" key="1">
    <source>
        <dbReference type="EMBL" id="KKK75937.1"/>
    </source>
</evidence>
<accession>A0A0F8Y3G6</accession>
<organism evidence="1">
    <name type="scientific">marine sediment metagenome</name>
    <dbReference type="NCBI Taxonomy" id="412755"/>
    <lineage>
        <taxon>unclassified sequences</taxon>
        <taxon>metagenomes</taxon>
        <taxon>ecological metagenomes</taxon>
    </lineage>
</organism>
<feature type="non-terminal residue" evidence="1">
    <location>
        <position position="1"/>
    </location>
</feature>
<name>A0A0F8Y3G6_9ZZZZ</name>
<reference evidence="1" key="1">
    <citation type="journal article" date="2015" name="Nature">
        <title>Complex archaea that bridge the gap between prokaryotes and eukaryotes.</title>
        <authorList>
            <person name="Spang A."/>
            <person name="Saw J.H."/>
            <person name="Jorgensen S.L."/>
            <person name="Zaremba-Niedzwiedzka K."/>
            <person name="Martijn J."/>
            <person name="Lind A.E."/>
            <person name="van Eijk R."/>
            <person name="Schleper C."/>
            <person name="Guy L."/>
            <person name="Ettema T.J."/>
        </authorList>
    </citation>
    <scope>NUCLEOTIDE SEQUENCE</scope>
</reference>
<proteinExistence type="predicted"/>
<dbReference type="AlphaFoldDB" id="A0A0F8Y3G6"/>
<comment type="caution">
    <text evidence="1">The sequence shown here is derived from an EMBL/GenBank/DDBJ whole genome shotgun (WGS) entry which is preliminary data.</text>
</comment>
<dbReference type="EMBL" id="LAZR01055633">
    <property type="protein sequence ID" value="KKK75937.1"/>
    <property type="molecule type" value="Genomic_DNA"/>
</dbReference>
<evidence type="ECO:0008006" key="2">
    <source>
        <dbReference type="Google" id="ProtNLM"/>
    </source>
</evidence>
<sequence>AQCEINRTASSFIPTTTVGVERTADVVSTTTMGWHDQLTGTYYAEYTTKVTTGLQTVLASPFSSGDDTPMAGSFYTNAALAYLLVKDASATIADVSVAFNNDGTTNRQSGAYSLNDFQGYVNGVASAHDTAGTLPNTVHGYFAVGDGAGLGILTGHVQEVRFYDVRKIDTFLDDLSNGLITEEAGGVNPLIIYIGI</sequence>
<gene>
    <name evidence="1" type="ORF">LCGC14_2868700</name>
</gene>
<protein>
    <recommendedName>
        <fullName evidence="2">LamG-like jellyroll fold domain-containing protein</fullName>
    </recommendedName>
</protein>